<dbReference type="InterPro" id="IPR051083">
    <property type="entry name" value="GrpII_Intron_Splice-Mob/Def"/>
</dbReference>
<comment type="caution">
    <text evidence="2">The sequence shown here is derived from an EMBL/GenBank/DDBJ whole genome shotgun (WGS) entry which is preliminary data.</text>
</comment>
<dbReference type="RefSeq" id="WP_197006989.1">
    <property type="nucleotide sequence ID" value="NZ_BONS01000005.1"/>
</dbReference>
<accession>A0A8J7KNN6</accession>
<protein>
    <recommendedName>
        <fullName evidence="1">Reverse transcriptase domain-containing protein</fullName>
    </recommendedName>
</protein>
<dbReference type="PANTHER" id="PTHR34047">
    <property type="entry name" value="NUCLEAR INTRON MATURASE 1, MITOCHONDRIAL-RELATED"/>
    <property type="match status" value="1"/>
</dbReference>
<keyword evidence="3" id="KW-1185">Reference proteome</keyword>
<reference evidence="2" key="1">
    <citation type="submission" date="2020-11" db="EMBL/GenBank/DDBJ databases">
        <title>Sequencing the genomes of 1000 actinobacteria strains.</title>
        <authorList>
            <person name="Klenk H.-P."/>
        </authorList>
    </citation>
    <scope>NUCLEOTIDE SEQUENCE</scope>
    <source>
        <strain evidence="2">DSM 45356</strain>
    </source>
</reference>
<feature type="domain" description="Reverse transcriptase" evidence="1">
    <location>
        <begin position="76"/>
        <end position="246"/>
    </location>
</feature>
<proteinExistence type="predicted"/>
<evidence type="ECO:0000259" key="1">
    <source>
        <dbReference type="Pfam" id="PF00078"/>
    </source>
</evidence>
<evidence type="ECO:0000313" key="3">
    <source>
        <dbReference type="Proteomes" id="UP000622552"/>
    </source>
</evidence>
<dbReference type="Proteomes" id="UP000622552">
    <property type="component" value="Unassembled WGS sequence"/>
</dbReference>
<dbReference type="InterPro" id="IPR000477">
    <property type="entry name" value="RT_dom"/>
</dbReference>
<dbReference type="EMBL" id="JADOUF010000001">
    <property type="protein sequence ID" value="MBG6140451.1"/>
    <property type="molecule type" value="Genomic_DNA"/>
</dbReference>
<gene>
    <name evidence="2" type="ORF">IW245_006645</name>
</gene>
<evidence type="ECO:0000313" key="2">
    <source>
        <dbReference type="EMBL" id="MBG6140451.1"/>
    </source>
</evidence>
<dbReference type="AlphaFoldDB" id="A0A8J7KNN6"/>
<dbReference type="PANTHER" id="PTHR34047:SF8">
    <property type="entry name" value="PROTEIN YKFC"/>
    <property type="match status" value="1"/>
</dbReference>
<dbReference type="Pfam" id="PF00078">
    <property type="entry name" value="RVT_1"/>
    <property type="match status" value="1"/>
</dbReference>
<name>A0A8J7KNN6_9ACTN</name>
<organism evidence="2 3">
    <name type="scientific">Longispora fulva</name>
    <dbReference type="NCBI Taxonomy" id="619741"/>
    <lineage>
        <taxon>Bacteria</taxon>
        <taxon>Bacillati</taxon>
        <taxon>Actinomycetota</taxon>
        <taxon>Actinomycetes</taxon>
        <taxon>Micromonosporales</taxon>
        <taxon>Micromonosporaceae</taxon>
        <taxon>Longispora</taxon>
    </lineage>
</organism>
<sequence length="262" mass="28514">MPWLVEPRHLLRAARLCMRRAGGPGADGMTWRAFRVDLHHRLADLGQALRAGTWQPGPMRLVEIPAYTGKVFTAVLPTVTDRVVHRAMRQALAGVLETRVLADWVSAYRPRRSRVTALRQAARHRADGFAWVTDLDVAGASAGGDVGELVDWLAAHVADGAFLDRFRTALTGLPSPLMPGSGVWPVVFHLRLSRVDEQLAGLRVVRFADNYAVFSVDEPAAVAAFEQVTAALAAVGLAANARKSRIRPPAHALIEDLFLIDG</sequence>